<sequence length="79" mass="9082">MPEQLTIPGVKPHRKDKQHADRAAKQAAYRERNNLVVVPIQLDADLARRLNEYLVAKGKTKEKSAIIARLIETQLLRKR</sequence>
<reference evidence="3 4" key="1">
    <citation type="journal article" date="2015" name="Stand. Genomic Sci.">
        <title>Genomic Encyclopedia of Bacterial and Archaeal Type Strains, Phase III: the genomes of soil and plant-associated and newly described type strains.</title>
        <authorList>
            <person name="Whitman W.B."/>
            <person name="Woyke T."/>
            <person name="Klenk H.P."/>
            <person name="Zhou Y."/>
            <person name="Lilburn T.G."/>
            <person name="Beck B.J."/>
            <person name="De Vos P."/>
            <person name="Vandamme P."/>
            <person name="Eisen J.A."/>
            <person name="Garrity G."/>
            <person name="Hugenholtz P."/>
            <person name="Kyrpides N.C."/>
        </authorList>
    </citation>
    <scope>NUCLEOTIDE SEQUENCE [LARGE SCALE GENOMIC DNA]</scope>
    <source>
        <strain evidence="3 4">CGMCC 1.10685</strain>
    </source>
</reference>
<evidence type="ECO:0000313" key="2">
    <source>
        <dbReference type="EMBL" id="QGZ37758.1"/>
    </source>
</evidence>
<evidence type="ECO:0000256" key="1">
    <source>
        <dbReference type="SAM" id="MobiDB-lite"/>
    </source>
</evidence>
<dbReference type="EMBL" id="CP046904">
    <property type="protein sequence ID" value="QGZ37758.1"/>
    <property type="molecule type" value="Genomic_DNA"/>
</dbReference>
<name>A0A562PQ34_9BURK</name>
<dbReference type="Proteomes" id="UP000315112">
    <property type="component" value="Unassembled WGS sequence"/>
</dbReference>
<organism evidence="3 4">
    <name type="scientific">Pseudoduganella flava</name>
    <dbReference type="NCBI Taxonomy" id="871742"/>
    <lineage>
        <taxon>Bacteria</taxon>
        <taxon>Pseudomonadati</taxon>
        <taxon>Pseudomonadota</taxon>
        <taxon>Betaproteobacteria</taxon>
        <taxon>Burkholderiales</taxon>
        <taxon>Oxalobacteraceae</taxon>
        <taxon>Telluria group</taxon>
        <taxon>Pseudoduganella</taxon>
    </lineage>
</organism>
<proteinExistence type="predicted"/>
<accession>A0A562PQ34</accession>
<dbReference type="AlphaFoldDB" id="A0A562PQ34"/>
<reference evidence="3" key="2">
    <citation type="submission" date="2019-07" db="EMBL/GenBank/DDBJ databases">
        <authorList>
            <person name="Whitman W."/>
            <person name="Huntemann M."/>
            <person name="Clum A."/>
            <person name="Pillay M."/>
            <person name="Palaniappan K."/>
            <person name="Varghese N."/>
            <person name="Mikhailova N."/>
            <person name="Stamatis D."/>
            <person name="Reddy T."/>
            <person name="Daum C."/>
            <person name="Shapiro N."/>
            <person name="Ivanova N."/>
            <person name="Kyrpides N."/>
            <person name="Woyke T."/>
        </authorList>
    </citation>
    <scope>NUCLEOTIDE SEQUENCE</scope>
    <source>
        <strain evidence="3">CGMCC 1.10685</strain>
    </source>
</reference>
<evidence type="ECO:0000313" key="4">
    <source>
        <dbReference type="Proteomes" id="UP000315112"/>
    </source>
</evidence>
<dbReference type="EMBL" id="VLKW01000005">
    <property type="protein sequence ID" value="TWI46567.1"/>
    <property type="molecule type" value="Genomic_DNA"/>
</dbReference>
<dbReference type="RefSeq" id="WP_145876131.1">
    <property type="nucleotide sequence ID" value="NZ_CP046904.1"/>
</dbReference>
<feature type="region of interest" description="Disordered" evidence="1">
    <location>
        <begin position="1"/>
        <end position="23"/>
    </location>
</feature>
<dbReference type="OrthoDB" id="9937487at2"/>
<protein>
    <recommendedName>
        <fullName evidence="6">LexA regulated protein</fullName>
    </recommendedName>
</protein>
<evidence type="ECO:0000313" key="5">
    <source>
        <dbReference type="Proteomes" id="UP000437862"/>
    </source>
</evidence>
<reference evidence="2 5" key="3">
    <citation type="submission" date="2019-12" db="EMBL/GenBank/DDBJ databases">
        <title>Draft Genome Sequences of Six Type Strains of the Genus Massilia.</title>
        <authorList>
            <person name="Miess H."/>
            <person name="Frediansyah A."/>
            <person name="Goeker M."/>
            <person name="Gross H."/>
        </authorList>
    </citation>
    <scope>NUCLEOTIDE SEQUENCE [LARGE SCALE GENOMIC DNA]</scope>
    <source>
        <strain evidence="2 5">DSM 26639</strain>
    </source>
</reference>
<gene>
    <name evidence="2" type="ORF">GO485_00930</name>
    <name evidence="3" type="ORF">IP92_02926</name>
</gene>
<evidence type="ECO:0008006" key="6">
    <source>
        <dbReference type="Google" id="ProtNLM"/>
    </source>
</evidence>
<evidence type="ECO:0000313" key="3">
    <source>
        <dbReference type="EMBL" id="TWI46567.1"/>
    </source>
</evidence>
<dbReference type="Proteomes" id="UP000437862">
    <property type="component" value="Chromosome"/>
</dbReference>
<keyword evidence="5" id="KW-1185">Reference proteome</keyword>